<dbReference type="STRING" id="36166.T1GP25"/>
<feature type="region of interest" description="Disordered" evidence="2">
    <location>
        <begin position="140"/>
        <end position="160"/>
    </location>
</feature>
<feature type="region of interest" description="Disordered" evidence="2">
    <location>
        <begin position="521"/>
        <end position="599"/>
    </location>
</feature>
<organism evidence="3 4">
    <name type="scientific">Megaselia scalaris</name>
    <name type="common">Humpbacked fly</name>
    <name type="synonym">Phora scalaris</name>
    <dbReference type="NCBI Taxonomy" id="36166"/>
    <lineage>
        <taxon>Eukaryota</taxon>
        <taxon>Metazoa</taxon>
        <taxon>Ecdysozoa</taxon>
        <taxon>Arthropoda</taxon>
        <taxon>Hexapoda</taxon>
        <taxon>Insecta</taxon>
        <taxon>Pterygota</taxon>
        <taxon>Neoptera</taxon>
        <taxon>Endopterygota</taxon>
        <taxon>Diptera</taxon>
        <taxon>Brachycera</taxon>
        <taxon>Muscomorpha</taxon>
        <taxon>Platypezoidea</taxon>
        <taxon>Phoridae</taxon>
        <taxon>Megaseliini</taxon>
        <taxon>Megaselia</taxon>
    </lineage>
</organism>
<dbReference type="InterPro" id="IPR017441">
    <property type="entry name" value="Protein_kinase_ATP_BS"/>
</dbReference>
<dbReference type="EnsemblMetazoa" id="MESCA005341-RA">
    <property type="protein sequence ID" value="MESCA005341-PA"/>
    <property type="gene ID" value="MESCA005341"/>
</dbReference>
<keyword evidence="1" id="KW-0547">Nucleotide-binding</keyword>
<evidence type="ECO:0000256" key="2">
    <source>
        <dbReference type="SAM" id="MobiDB-lite"/>
    </source>
</evidence>
<feature type="binding site" evidence="1">
    <location>
        <position position="114"/>
    </location>
    <ligand>
        <name>ATP</name>
        <dbReference type="ChEBI" id="CHEBI:30616"/>
    </ligand>
</feature>
<feature type="region of interest" description="Disordered" evidence="2">
    <location>
        <begin position="673"/>
        <end position="693"/>
    </location>
</feature>
<dbReference type="EMBL" id="CAQQ02137561">
    <property type="status" value="NOT_ANNOTATED_CDS"/>
    <property type="molecule type" value="Genomic_DNA"/>
</dbReference>
<evidence type="ECO:0000313" key="3">
    <source>
        <dbReference type="EnsemblMetazoa" id="MESCA005341-PA"/>
    </source>
</evidence>
<evidence type="ECO:0008006" key="5">
    <source>
        <dbReference type="Google" id="ProtNLM"/>
    </source>
</evidence>
<feature type="compositionally biased region" description="Low complexity" evidence="2">
    <location>
        <begin position="574"/>
        <end position="591"/>
    </location>
</feature>
<reference evidence="3" key="2">
    <citation type="submission" date="2015-06" db="UniProtKB">
        <authorList>
            <consortium name="EnsemblMetazoa"/>
        </authorList>
    </citation>
    <scope>IDENTIFICATION</scope>
</reference>
<dbReference type="InterPro" id="IPR050235">
    <property type="entry name" value="CK1_Ser-Thr_kinase"/>
</dbReference>
<name>T1GP25_MEGSC</name>
<keyword evidence="4" id="KW-1185">Reference proteome</keyword>
<dbReference type="AlphaFoldDB" id="T1GP25"/>
<sequence>MRKRIAAVCENSQQQIRKRKRVFNHEKKPQQKSSTTTSDSSATNSSSEELSDSNNECSSPERKQQFEWNHFDRHRSKRWRIGKPIGKGSFGEIFLASDEVNVPVTSSNAKYVVKIEPHSNGPLFVEIHCLLNTTTKQSGSNPVRSCRVNNGRSREQKTATPSSIYQEMVSSHYLRPSKRINYAEFFADEPIRSQAYHANLTAQAQAQAAANSQYETVTEERIFLIDFGLASKFVDSNGVHRPFFTDQRRAHDGTLEFTSRDAHLGAHSRRSDLECFGYNLIFWSEGYLPWKEYANQQQLEKVHWMKEYLMKDVREMLNHIYGKSVPKYLGEYMHYVGKLGYQERPDYEKCKQMFLREYKSLGYDCSQMSLKSDEIAKNTLTVLENNNFCELKHIKSIMKNLGVIMPLTLEPSSASRISPKSLRSKSDKKEHNEKEILLDRILSQDPDQIARERAEKEFERDANETPLIKYTGKPTYAILDIERRLKLKSEQSQCENITDTEALLEGYNRPMMDVLRKIQQQCEQEQKPEEVAATESVDSSSSSKKSKTEQIVRRARGRPRKLQKTKQNQSTNASSTFTTTDESSSSSDCSTNHSPYKVDNFGSSIEGLDSLDDLRGQVIGQNGNIKTRHTSSKVNVKSSSQNCLYSGLNGLKGVQNILEFEEKCDQKLIGARRRKRNVPKKSNGGVTKGELDF</sequence>
<feature type="compositionally biased region" description="Basic and acidic residues" evidence="2">
    <location>
        <begin position="59"/>
        <end position="69"/>
    </location>
</feature>
<keyword evidence="1" id="KW-0067">ATP-binding</keyword>
<feature type="compositionally biased region" description="Polar residues" evidence="2">
    <location>
        <begin position="140"/>
        <end position="151"/>
    </location>
</feature>
<dbReference type="EMBL" id="CAQQ02137560">
    <property type="status" value="NOT_ANNOTATED_CDS"/>
    <property type="molecule type" value="Genomic_DNA"/>
</dbReference>
<proteinExistence type="predicted"/>
<feature type="compositionally biased region" description="Low complexity" evidence="2">
    <location>
        <begin position="33"/>
        <end position="58"/>
    </location>
</feature>
<evidence type="ECO:0000256" key="1">
    <source>
        <dbReference type="PROSITE-ProRule" id="PRU10141"/>
    </source>
</evidence>
<feature type="compositionally biased region" description="Basic residues" evidence="2">
    <location>
        <begin position="553"/>
        <end position="564"/>
    </location>
</feature>
<dbReference type="InterPro" id="IPR011009">
    <property type="entry name" value="Kinase-like_dom_sf"/>
</dbReference>
<dbReference type="SUPFAM" id="SSF56112">
    <property type="entry name" value="Protein kinase-like (PK-like)"/>
    <property type="match status" value="2"/>
</dbReference>
<feature type="region of interest" description="Disordered" evidence="2">
    <location>
        <begin position="1"/>
        <end position="69"/>
    </location>
</feature>
<reference evidence="4" key="1">
    <citation type="submission" date="2013-02" db="EMBL/GenBank/DDBJ databases">
        <authorList>
            <person name="Hughes D."/>
        </authorList>
    </citation>
    <scope>NUCLEOTIDE SEQUENCE</scope>
    <source>
        <strain>Durham</strain>
        <strain evidence="4">NC isolate 2 -- Noor lab</strain>
    </source>
</reference>
<protein>
    <recommendedName>
        <fullName evidence="5">Protein kinase domain-containing protein</fullName>
    </recommendedName>
</protein>
<accession>T1GP25</accession>
<dbReference type="HOGENOM" id="CLU_397560_0_0_1"/>
<dbReference type="Proteomes" id="UP000015102">
    <property type="component" value="Unassembled WGS sequence"/>
</dbReference>
<dbReference type="Gene3D" id="1.10.510.10">
    <property type="entry name" value="Transferase(Phosphotransferase) domain 1"/>
    <property type="match status" value="1"/>
</dbReference>
<dbReference type="PANTHER" id="PTHR11909">
    <property type="entry name" value="CASEIN KINASE-RELATED"/>
    <property type="match status" value="1"/>
</dbReference>
<dbReference type="Gene3D" id="3.30.200.20">
    <property type="entry name" value="Phosphorylase Kinase, domain 1"/>
    <property type="match status" value="1"/>
</dbReference>
<dbReference type="PROSITE" id="PS00107">
    <property type="entry name" value="PROTEIN_KINASE_ATP"/>
    <property type="match status" value="1"/>
</dbReference>
<dbReference type="GO" id="GO:0005524">
    <property type="term" value="F:ATP binding"/>
    <property type="evidence" value="ECO:0007669"/>
    <property type="project" value="UniProtKB-UniRule"/>
</dbReference>
<evidence type="ECO:0000313" key="4">
    <source>
        <dbReference type="Proteomes" id="UP000015102"/>
    </source>
</evidence>